<name>A0ABV5KS09_9BACL</name>
<proteinExistence type="predicted"/>
<dbReference type="Proteomes" id="UP001589747">
    <property type="component" value="Unassembled WGS sequence"/>
</dbReference>
<protein>
    <submittedName>
        <fullName evidence="1">Uncharacterized protein</fullName>
    </submittedName>
</protein>
<dbReference type="RefSeq" id="WP_377496894.1">
    <property type="nucleotide sequence ID" value="NZ_JBHMDO010000032.1"/>
</dbReference>
<sequence length="238" mass="26841">MKFETDVLKHHNRKRLCLIGLSVMLACFVLITAYTLANDLPGGFSDQRRSHITGLKSTIRIPLGKTPVDAVQKFRHFPTMQIVYKEVVKDGELIFIKRFYQKEGTDLQIEFVRKTWFGWKWVWGGGFGIANLSATIGLDYAVMPKINGIYTPFPMVYGELFNPSISKIMIITNGQNPGVFSAQLKGSNNENKMIWFAFLPESVTTPFEIEAHNAKGDIVARKKVYDLNGYGEIEIGGP</sequence>
<dbReference type="EMBL" id="JBHMDO010000032">
    <property type="protein sequence ID" value="MFB9328004.1"/>
    <property type="molecule type" value="Genomic_DNA"/>
</dbReference>
<reference evidence="1 2" key="1">
    <citation type="submission" date="2024-09" db="EMBL/GenBank/DDBJ databases">
        <authorList>
            <person name="Sun Q."/>
            <person name="Mori K."/>
        </authorList>
    </citation>
    <scope>NUCLEOTIDE SEQUENCE [LARGE SCALE GENOMIC DNA]</scope>
    <source>
        <strain evidence="1 2">TISTR 2452</strain>
    </source>
</reference>
<gene>
    <name evidence="1" type="ORF">ACFFSY_18925</name>
</gene>
<dbReference type="PROSITE" id="PS51257">
    <property type="entry name" value="PROKAR_LIPOPROTEIN"/>
    <property type="match status" value="1"/>
</dbReference>
<evidence type="ECO:0000313" key="1">
    <source>
        <dbReference type="EMBL" id="MFB9328004.1"/>
    </source>
</evidence>
<keyword evidence="2" id="KW-1185">Reference proteome</keyword>
<organism evidence="1 2">
    <name type="scientific">Paenibacillus aurantiacus</name>
    <dbReference type="NCBI Taxonomy" id="1936118"/>
    <lineage>
        <taxon>Bacteria</taxon>
        <taxon>Bacillati</taxon>
        <taxon>Bacillota</taxon>
        <taxon>Bacilli</taxon>
        <taxon>Bacillales</taxon>
        <taxon>Paenibacillaceae</taxon>
        <taxon>Paenibacillus</taxon>
    </lineage>
</organism>
<evidence type="ECO:0000313" key="2">
    <source>
        <dbReference type="Proteomes" id="UP001589747"/>
    </source>
</evidence>
<accession>A0ABV5KS09</accession>
<comment type="caution">
    <text evidence="1">The sequence shown here is derived from an EMBL/GenBank/DDBJ whole genome shotgun (WGS) entry which is preliminary data.</text>
</comment>